<dbReference type="EC" id="2.4.1.221" evidence="4"/>
<evidence type="ECO:0000256" key="16">
    <source>
        <dbReference type="ARBA" id="ARBA00033083"/>
    </source>
</evidence>
<dbReference type="GO" id="GO:0005794">
    <property type="term" value="C:Golgi apparatus"/>
    <property type="evidence" value="ECO:0007669"/>
    <property type="project" value="UniProtKB-SubCell"/>
</dbReference>
<comment type="pathway">
    <text evidence="3">Protein modification; protein glycosylation.</text>
</comment>
<dbReference type="Proteomes" id="UP000594262">
    <property type="component" value="Unplaced"/>
</dbReference>
<evidence type="ECO:0000256" key="19">
    <source>
        <dbReference type="SAM" id="MobiDB-lite"/>
    </source>
</evidence>
<comment type="similarity">
    <text evidence="14">Belongs to the glycosyltransferase 68 family.</text>
</comment>
<dbReference type="AlphaFoldDB" id="A0A7M5XDP7"/>
<keyword evidence="9" id="KW-0333">Golgi apparatus</keyword>
<evidence type="ECO:0000256" key="2">
    <source>
        <dbReference type="ARBA" id="ARBA00004555"/>
    </source>
</evidence>
<feature type="chain" id="PRO_5029500945" description="GDP-fucose protein O-fucosyltransferase 2" evidence="20">
    <location>
        <begin position="23"/>
        <end position="436"/>
    </location>
</feature>
<evidence type="ECO:0000256" key="4">
    <source>
        <dbReference type="ARBA" id="ARBA00012196"/>
    </source>
</evidence>
<dbReference type="GO" id="GO:0005783">
    <property type="term" value="C:endoplasmic reticulum"/>
    <property type="evidence" value="ECO:0007669"/>
    <property type="project" value="UniProtKB-SubCell"/>
</dbReference>
<evidence type="ECO:0000256" key="18">
    <source>
        <dbReference type="ARBA" id="ARBA00048647"/>
    </source>
</evidence>
<reference evidence="21" key="1">
    <citation type="submission" date="2021-01" db="UniProtKB">
        <authorList>
            <consortium name="EnsemblMetazoa"/>
        </authorList>
    </citation>
    <scope>IDENTIFICATION</scope>
</reference>
<evidence type="ECO:0000256" key="15">
    <source>
        <dbReference type="ARBA" id="ARBA00026232"/>
    </source>
</evidence>
<evidence type="ECO:0000256" key="20">
    <source>
        <dbReference type="SAM" id="SignalP"/>
    </source>
</evidence>
<keyword evidence="7 20" id="KW-0732">Signal</keyword>
<protein>
    <recommendedName>
        <fullName evidence="15">GDP-fucose protein O-fucosyltransferase 2</fullName>
        <ecNumber evidence="4">2.4.1.221</ecNumber>
    </recommendedName>
    <alternativeName>
        <fullName evidence="16">Peptide-O-fucosyltransferase 2</fullName>
    </alternativeName>
</protein>
<evidence type="ECO:0000256" key="8">
    <source>
        <dbReference type="ARBA" id="ARBA00022824"/>
    </source>
</evidence>
<sequence length="436" mass="50767">MAAKIKAIVSLFMVIFFTNTHSEDVSFAFGKNTLHVTSQTHNITENTRYIMHDVNPGEGFNLRRDVYIRIANLVKRLNEEENQHWILVLAPWKHLYHWQNRYLDQNGEPWSNFFDVASLNRYVPVMEFDDFLQITGSSSIDLVMYLQRHPDGFSGGWKEMCEVGKCGDRIPFSKQGNKWRSNFWGHHEVVAQDLDCYDVQGHATILIDTLKKVKARSILVDRFEQVLHTDYGSVEFYKARRSLVFAQHLREVADKFREKKLKSTDDKDKTPYADDWRKQMPEDGSALGGPYLSLHMRRGDFTYAHQETVPSIEEIGTEVTKQLKKYKLKKVYLATDGTDEEVKELQSHFEAKIYRISRTKKDVEMYRDGGIAIMDQWIAAHGRYFIGTCSSTFSFRIYEERDILGFDPKTTYNCICGQQAPKDRCEQPGGWRVKFG</sequence>
<feature type="region of interest" description="Disordered" evidence="19">
    <location>
        <begin position="260"/>
        <end position="281"/>
    </location>
</feature>
<evidence type="ECO:0000256" key="1">
    <source>
        <dbReference type="ARBA" id="ARBA00004240"/>
    </source>
</evidence>
<keyword evidence="22" id="KW-1185">Reference proteome</keyword>
<comment type="subcellular location">
    <subcellularLocation>
        <location evidence="1">Endoplasmic reticulum</location>
    </subcellularLocation>
    <subcellularLocation>
        <location evidence="2">Golgi apparatus</location>
    </subcellularLocation>
</comment>
<evidence type="ECO:0000313" key="22">
    <source>
        <dbReference type="Proteomes" id="UP000594262"/>
    </source>
</evidence>
<dbReference type="InterPro" id="IPR045130">
    <property type="entry name" value="OFUT2-like"/>
</dbReference>
<dbReference type="EnsemblMetazoa" id="CLYHEMT021534.1">
    <property type="protein sequence ID" value="CLYHEMP021534.1"/>
    <property type="gene ID" value="CLYHEMG021534"/>
</dbReference>
<evidence type="ECO:0000256" key="7">
    <source>
        <dbReference type="ARBA" id="ARBA00022729"/>
    </source>
</evidence>
<dbReference type="PANTHER" id="PTHR13398:SF0">
    <property type="entry name" value="GDP-FUCOSE PROTEIN O-FUCOSYLTRANSFERASE 2"/>
    <property type="match status" value="1"/>
</dbReference>
<evidence type="ECO:0000256" key="3">
    <source>
        <dbReference type="ARBA" id="ARBA00004922"/>
    </source>
</evidence>
<evidence type="ECO:0000256" key="5">
    <source>
        <dbReference type="ARBA" id="ARBA00022676"/>
    </source>
</evidence>
<dbReference type="FunFam" id="3.40.50.11350:FF:000002">
    <property type="entry name" value="GDP-fucose protein O-fucosyltransferase 2"/>
    <property type="match status" value="1"/>
</dbReference>
<dbReference type="GO" id="GO:0046922">
    <property type="term" value="F:peptide-O-fucosyltransferase activity"/>
    <property type="evidence" value="ECO:0007669"/>
    <property type="project" value="UniProtKB-EC"/>
</dbReference>
<evidence type="ECO:0000256" key="11">
    <source>
        <dbReference type="ARBA" id="ARBA00023180"/>
    </source>
</evidence>
<dbReference type="GeneID" id="136816588"/>
<keyword evidence="6" id="KW-0808">Transferase</keyword>
<dbReference type="RefSeq" id="XP_066929025.1">
    <property type="nucleotide sequence ID" value="XM_067072924.1"/>
</dbReference>
<evidence type="ECO:0000256" key="13">
    <source>
        <dbReference type="ARBA" id="ARBA00023277"/>
    </source>
</evidence>
<evidence type="ECO:0000256" key="17">
    <source>
        <dbReference type="ARBA" id="ARBA00047273"/>
    </source>
</evidence>
<dbReference type="CDD" id="cd11298">
    <property type="entry name" value="O-FucT-2"/>
    <property type="match status" value="1"/>
</dbReference>
<feature type="signal peptide" evidence="20">
    <location>
        <begin position="1"/>
        <end position="22"/>
    </location>
</feature>
<evidence type="ECO:0000256" key="12">
    <source>
        <dbReference type="ARBA" id="ARBA00023253"/>
    </source>
</evidence>
<dbReference type="PANTHER" id="PTHR13398">
    <property type="entry name" value="GDP-FUCOSE PROTEIN O-FUCOSYLTRANSFERASE 2"/>
    <property type="match status" value="1"/>
</dbReference>
<comment type="catalytic activity">
    <reaction evidence="17">
        <text>L-threonyl-[protein] + GDP-beta-L-fucose = 3-O-(alpha-L-fucosyl)-L-threonyl-[protein] + GDP + H(+)</text>
        <dbReference type="Rhea" id="RHEA:70491"/>
        <dbReference type="Rhea" id="RHEA-COMP:11060"/>
        <dbReference type="Rhea" id="RHEA-COMP:17915"/>
        <dbReference type="ChEBI" id="CHEBI:15378"/>
        <dbReference type="ChEBI" id="CHEBI:30013"/>
        <dbReference type="ChEBI" id="CHEBI:57273"/>
        <dbReference type="ChEBI" id="CHEBI:58189"/>
        <dbReference type="ChEBI" id="CHEBI:189631"/>
        <dbReference type="EC" id="2.4.1.221"/>
    </reaction>
    <physiologicalReaction direction="left-to-right" evidence="17">
        <dbReference type="Rhea" id="RHEA:70492"/>
    </physiologicalReaction>
</comment>
<evidence type="ECO:0000256" key="10">
    <source>
        <dbReference type="ARBA" id="ARBA00023157"/>
    </source>
</evidence>
<keyword evidence="5" id="KW-0328">Glycosyltransferase</keyword>
<evidence type="ECO:0000313" key="21">
    <source>
        <dbReference type="EnsemblMetazoa" id="CLYHEMP021534.1"/>
    </source>
</evidence>
<keyword evidence="8" id="KW-0256">Endoplasmic reticulum</keyword>
<keyword evidence="11" id="KW-0325">Glycoprotein</keyword>
<evidence type="ECO:0000256" key="14">
    <source>
        <dbReference type="ARBA" id="ARBA00025803"/>
    </source>
</evidence>
<dbReference type="OrthoDB" id="422368at2759"/>
<evidence type="ECO:0000256" key="6">
    <source>
        <dbReference type="ARBA" id="ARBA00022679"/>
    </source>
</evidence>
<dbReference type="Pfam" id="PF10250">
    <property type="entry name" value="O-FucT"/>
    <property type="match status" value="1"/>
</dbReference>
<keyword evidence="13" id="KW-0119">Carbohydrate metabolism</keyword>
<dbReference type="GO" id="GO:0006004">
    <property type="term" value="P:fucose metabolic process"/>
    <property type="evidence" value="ECO:0007669"/>
    <property type="project" value="UniProtKB-KW"/>
</dbReference>
<dbReference type="Gene3D" id="3.40.50.11350">
    <property type="match status" value="1"/>
</dbReference>
<comment type="catalytic activity">
    <reaction evidence="18">
        <text>L-seryl-[protein] + GDP-beta-L-fucose = 3-O-(alpha-L-fucosyl)-L-seryl-[protein] + GDP + H(+)</text>
        <dbReference type="Rhea" id="RHEA:63644"/>
        <dbReference type="Rhea" id="RHEA-COMP:9863"/>
        <dbReference type="Rhea" id="RHEA-COMP:17914"/>
        <dbReference type="ChEBI" id="CHEBI:15378"/>
        <dbReference type="ChEBI" id="CHEBI:29999"/>
        <dbReference type="ChEBI" id="CHEBI:57273"/>
        <dbReference type="ChEBI" id="CHEBI:58189"/>
        <dbReference type="ChEBI" id="CHEBI:189632"/>
        <dbReference type="EC" id="2.4.1.221"/>
    </reaction>
    <physiologicalReaction direction="left-to-right" evidence="18">
        <dbReference type="Rhea" id="RHEA:63645"/>
    </physiologicalReaction>
</comment>
<accession>A0A7M5XDP7</accession>
<keyword evidence="10" id="KW-1015">Disulfide bond</keyword>
<proteinExistence type="inferred from homology"/>
<organism evidence="21 22">
    <name type="scientific">Clytia hemisphaerica</name>
    <dbReference type="NCBI Taxonomy" id="252671"/>
    <lineage>
        <taxon>Eukaryota</taxon>
        <taxon>Metazoa</taxon>
        <taxon>Cnidaria</taxon>
        <taxon>Hydrozoa</taxon>
        <taxon>Hydroidolina</taxon>
        <taxon>Leptothecata</taxon>
        <taxon>Obeliida</taxon>
        <taxon>Clytiidae</taxon>
        <taxon>Clytia</taxon>
    </lineage>
</organism>
<dbReference type="InterPro" id="IPR019378">
    <property type="entry name" value="GDP-Fuc_O-FucTrfase"/>
</dbReference>
<keyword evidence="12" id="KW-0294">Fucose metabolism</keyword>
<evidence type="ECO:0000256" key="9">
    <source>
        <dbReference type="ARBA" id="ARBA00023034"/>
    </source>
</evidence>
<name>A0A7M5XDP7_9CNID</name>
<dbReference type="Gene3D" id="3.40.50.11340">
    <property type="match status" value="1"/>
</dbReference>